<organism evidence="2 3">
    <name type="scientific">Burkholderia aenigmatica</name>
    <dbReference type="NCBI Taxonomy" id="2015348"/>
    <lineage>
        <taxon>Bacteria</taxon>
        <taxon>Pseudomonadati</taxon>
        <taxon>Pseudomonadota</taxon>
        <taxon>Betaproteobacteria</taxon>
        <taxon>Burkholderiales</taxon>
        <taxon>Burkholderiaceae</taxon>
        <taxon>Burkholderia</taxon>
        <taxon>Burkholderia cepacia complex</taxon>
    </lineage>
</organism>
<reference evidence="2 3" key="1">
    <citation type="submission" date="2020-04" db="EMBL/GenBank/DDBJ databases">
        <authorList>
            <person name="Depoorter E."/>
        </authorList>
    </citation>
    <scope>NUCLEOTIDE SEQUENCE [LARGE SCALE GENOMIC DNA]</scope>
    <source>
        <strain evidence="2 3">BCC0217</strain>
    </source>
</reference>
<keyword evidence="1" id="KW-0732">Signal</keyword>
<feature type="chain" id="PRO_5032920663" evidence="1">
    <location>
        <begin position="40"/>
        <end position="119"/>
    </location>
</feature>
<dbReference type="AlphaFoldDB" id="A0A6J5JLJ0"/>
<sequence>MNRYPGIDMNNNKHHRNTSVCRIAVLGAFVWTVVGSASACAQGVAVPHASDIDRSTRAWLAMQRDNRAAAPTQPVLGDVASLVYQRYLDSFKNKIPVTMGSQLGAGAGAGMSGGGLGAQ</sequence>
<dbReference type="Pfam" id="PF12266">
    <property type="entry name" value="DUF3613"/>
    <property type="match status" value="1"/>
</dbReference>
<proteinExistence type="predicted"/>
<accession>A0A6J5JLJ0</accession>
<dbReference type="EMBL" id="CABWIL020000031">
    <property type="protein sequence ID" value="CAB3972121.1"/>
    <property type="molecule type" value="Genomic_DNA"/>
</dbReference>
<name>A0A6J5JLJ0_9BURK</name>
<evidence type="ECO:0000313" key="2">
    <source>
        <dbReference type="EMBL" id="CAB3972121.1"/>
    </source>
</evidence>
<dbReference type="Proteomes" id="UP000494301">
    <property type="component" value="Unassembled WGS sequence"/>
</dbReference>
<evidence type="ECO:0000256" key="1">
    <source>
        <dbReference type="SAM" id="SignalP"/>
    </source>
</evidence>
<feature type="signal peptide" evidence="1">
    <location>
        <begin position="1"/>
        <end position="39"/>
    </location>
</feature>
<dbReference type="InterPro" id="IPR022053">
    <property type="entry name" value="DUF3613"/>
</dbReference>
<evidence type="ECO:0000313" key="3">
    <source>
        <dbReference type="Proteomes" id="UP000494301"/>
    </source>
</evidence>
<protein>
    <submittedName>
        <fullName evidence="2">Lipoprotein</fullName>
    </submittedName>
</protein>
<gene>
    <name evidence="2" type="ORF">BLA3211_06790</name>
</gene>
<keyword evidence="2" id="KW-0449">Lipoprotein</keyword>